<dbReference type="Proteomes" id="UP000662373">
    <property type="component" value="Unassembled WGS sequence"/>
</dbReference>
<dbReference type="InterPro" id="IPR029044">
    <property type="entry name" value="Nucleotide-diphossugar_trans"/>
</dbReference>
<dbReference type="Gene3D" id="3.90.550.10">
    <property type="entry name" value="Spore Coat Polysaccharide Biosynthesis Protein SpsA, Chain A"/>
    <property type="match status" value="1"/>
</dbReference>
<dbReference type="CDD" id="cd00761">
    <property type="entry name" value="Glyco_tranf_GTA_type"/>
    <property type="match status" value="1"/>
</dbReference>
<accession>A0A934KGK4</accession>
<dbReference type="RefSeq" id="WP_199596618.1">
    <property type="nucleotide sequence ID" value="NZ_JAEHJZ010000001.1"/>
</dbReference>
<dbReference type="AlphaFoldDB" id="A0A934KGK4"/>
<reference evidence="1 2" key="1">
    <citation type="submission" date="2020-09" db="EMBL/GenBank/DDBJ databases">
        <title>Draft genome of Gelidibacter salicanalis PAMC21136.</title>
        <authorList>
            <person name="Park H."/>
        </authorList>
    </citation>
    <scope>NUCLEOTIDE SEQUENCE [LARGE SCALE GENOMIC DNA]</scope>
    <source>
        <strain evidence="1 2">PAMC21136</strain>
    </source>
</reference>
<keyword evidence="2" id="KW-1185">Reference proteome</keyword>
<dbReference type="SUPFAM" id="SSF53448">
    <property type="entry name" value="Nucleotide-diphospho-sugar transferases"/>
    <property type="match status" value="1"/>
</dbReference>
<evidence type="ECO:0000313" key="1">
    <source>
        <dbReference type="EMBL" id="MBJ7879171.1"/>
    </source>
</evidence>
<sequence length="314" mass="36459">MNLAPIVLFVYNRLDHTRQTIEALQKNDLANQSELYIYSDAAKDKHAETEVGKIRDYINTVSGFKKVHIVERTKNWGLANSIIDGVTHIVNQYGKIIVIEDDIVTSSGFLNYMNDALTLYKDDKEVMHIAGYLPEASGQEALPNSFFLRFMSCWGWATWKDSWSNANWDAQYLYDKINNKKELKKFNLNNAISFHKQLEDNINGSISTWAIKWFSTIFIYDGLCLYPHKSLVKNIGLDGSGVHSAIDANNTIEKLLYSIDLTKIELKESSIGKKYLMHFYKYGKHSSIKIRTRHRLNYLKNYRLRTLRRLLRKL</sequence>
<gene>
    <name evidence="1" type="ORF">JEM65_00670</name>
</gene>
<name>A0A934KGK4_9FLAO</name>
<evidence type="ECO:0000313" key="2">
    <source>
        <dbReference type="Proteomes" id="UP000662373"/>
    </source>
</evidence>
<proteinExistence type="predicted"/>
<protein>
    <submittedName>
        <fullName evidence="1">Glycosyltransferase</fullName>
    </submittedName>
</protein>
<organism evidence="1 2">
    <name type="scientific">Gelidibacter salicanalis</name>
    <dbReference type="NCBI Taxonomy" id="291193"/>
    <lineage>
        <taxon>Bacteria</taxon>
        <taxon>Pseudomonadati</taxon>
        <taxon>Bacteroidota</taxon>
        <taxon>Flavobacteriia</taxon>
        <taxon>Flavobacteriales</taxon>
        <taxon>Flavobacteriaceae</taxon>
        <taxon>Gelidibacter</taxon>
    </lineage>
</organism>
<dbReference type="EMBL" id="JAEHJZ010000001">
    <property type="protein sequence ID" value="MBJ7879171.1"/>
    <property type="molecule type" value="Genomic_DNA"/>
</dbReference>
<comment type="caution">
    <text evidence="1">The sequence shown here is derived from an EMBL/GenBank/DDBJ whole genome shotgun (WGS) entry which is preliminary data.</text>
</comment>